<feature type="domain" description="Protein kinase" evidence="1">
    <location>
        <begin position="27"/>
        <end position="296"/>
    </location>
</feature>
<proteinExistence type="predicted"/>
<sequence>MDSLIRKCQMKSRSPDKIIEWIPYNNLQNIEYLTSGGFSEIYIADWIGGGYNNWDGEKQQLTRNGTIKVILKILENIKNKSWFYEIKSHLSIANKSTFIVQCHGITQDPSNGNFILVIKKLDTDLRKYLQANHIKLTWKERTKIAYNIIDALHRIQNENEIHRDLHSGNVLYYQRTNSWFISDFGLCGPVDKQLGNIYGNLPYIAPEIFEGKGYDFSSDIYSIGMLMWEISSGEPPFIEERDKYGFVMKIIAGFRPEVLPGTPLEYRELMEQCWDADLTKRPDINTLFNKIKHIYKSYFQNENDVEQQTNYVPTINNSQLCTSSSVSHSFSNSIYRNSSNEVYNLRDLLSKQNLTKGEIYNQNLHEELKNKYDSKDPNYVLN</sequence>
<dbReference type="VEuPathDB" id="FungiDB:RhiirFUN_021281"/>
<dbReference type="GO" id="GO:0005524">
    <property type="term" value="F:ATP binding"/>
    <property type="evidence" value="ECO:0007669"/>
    <property type="project" value="InterPro"/>
</dbReference>
<dbReference type="InterPro" id="IPR001245">
    <property type="entry name" value="Ser-Thr/Tyr_kinase_cat_dom"/>
</dbReference>
<dbReference type="InterPro" id="IPR011009">
    <property type="entry name" value="Kinase-like_dom_sf"/>
</dbReference>
<organism evidence="2 3">
    <name type="scientific">Rhizophagus irregularis (strain DAOM 181602 / DAOM 197198 / MUCL 43194)</name>
    <name type="common">Arbuscular mycorrhizal fungus</name>
    <name type="synonym">Glomus intraradices</name>
    <dbReference type="NCBI Taxonomy" id="747089"/>
    <lineage>
        <taxon>Eukaryota</taxon>
        <taxon>Fungi</taxon>
        <taxon>Fungi incertae sedis</taxon>
        <taxon>Mucoromycota</taxon>
        <taxon>Glomeromycotina</taxon>
        <taxon>Glomeromycetes</taxon>
        <taxon>Glomerales</taxon>
        <taxon>Glomeraceae</taxon>
        <taxon>Rhizophagus</taxon>
    </lineage>
</organism>
<keyword evidence="3" id="KW-1185">Reference proteome</keyword>
<reference evidence="2 3" key="2">
    <citation type="journal article" date="2018" name="New Phytol.">
        <title>High intraspecific genome diversity in the model arbuscular mycorrhizal symbiont Rhizophagus irregularis.</title>
        <authorList>
            <person name="Chen E.C.H."/>
            <person name="Morin E."/>
            <person name="Beaudet D."/>
            <person name="Noel J."/>
            <person name="Yildirir G."/>
            <person name="Ndikumana S."/>
            <person name="Charron P."/>
            <person name="St-Onge C."/>
            <person name="Giorgi J."/>
            <person name="Kruger M."/>
            <person name="Marton T."/>
            <person name="Ropars J."/>
            <person name="Grigoriev I.V."/>
            <person name="Hainaut M."/>
            <person name="Henrissat B."/>
            <person name="Roux C."/>
            <person name="Martin F."/>
            <person name="Corradi N."/>
        </authorList>
    </citation>
    <scope>NUCLEOTIDE SEQUENCE [LARGE SCALE GENOMIC DNA]</scope>
    <source>
        <strain evidence="2 3">DAOM 197198</strain>
    </source>
</reference>
<dbReference type="PROSITE" id="PS50011">
    <property type="entry name" value="PROTEIN_KINASE_DOM"/>
    <property type="match status" value="1"/>
</dbReference>
<comment type="caution">
    <text evidence="2">The sequence shown here is derived from an EMBL/GenBank/DDBJ whole genome shotgun (WGS) entry which is preliminary data.</text>
</comment>
<accession>A0A2P4PG82</accession>
<dbReference type="GO" id="GO:0007165">
    <property type="term" value="P:signal transduction"/>
    <property type="evidence" value="ECO:0007669"/>
    <property type="project" value="TreeGrafter"/>
</dbReference>
<dbReference type="Pfam" id="PF07714">
    <property type="entry name" value="PK_Tyr_Ser-Thr"/>
    <property type="match status" value="1"/>
</dbReference>
<evidence type="ECO:0000313" key="3">
    <source>
        <dbReference type="Proteomes" id="UP000018888"/>
    </source>
</evidence>
<evidence type="ECO:0000259" key="1">
    <source>
        <dbReference type="PROSITE" id="PS50011"/>
    </source>
</evidence>
<gene>
    <name evidence="2" type="ORF">GLOIN_2v1806694</name>
</gene>
<reference evidence="2 3" key="1">
    <citation type="journal article" date="2013" name="Proc. Natl. Acad. Sci. U.S.A.">
        <title>Genome of an arbuscular mycorrhizal fungus provides insight into the oldest plant symbiosis.</title>
        <authorList>
            <person name="Tisserant E."/>
            <person name="Malbreil M."/>
            <person name="Kuo A."/>
            <person name="Kohler A."/>
            <person name="Symeonidi A."/>
            <person name="Balestrini R."/>
            <person name="Charron P."/>
            <person name="Duensing N."/>
            <person name="Frei Dit Frey N."/>
            <person name="Gianinazzi-Pearson V."/>
            <person name="Gilbert L.B."/>
            <person name="Handa Y."/>
            <person name="Herr J.R."/>
            <person name="Hijri M."/>
            <person name="Koul R."/>
            <person name="Kawaguchi M."/>
            <person name="Krajinski F."/>
            <person name="Lammers P.J."/>
            <person name="Masclaux F.G."/>
            <person name="Murat C."/>
            <person name="Morin E."/>
            <person name="Ndikumana S."/>
            <person name="Pagni M."/>
            <person name="Petitpierre D."/>
            <person name="Requena N."/>
            <person name="Rosikiewicz P."/>
            <person name="Riley R."/>
            <person name="Saito K."/>
            <person name="San Clemente H."/>
            <person name="Shapiro H."/>
            <person name="van Tuinen D."/>
            <person name="Becard G."/>
            <person name="Bonfante P."/>
            <person name="Paszkowski U."/>
            <person name="Shachar-Hill Y.Y."/>
            <person name="Tuskan G.A."/>
            <person name="Young P.W."/>
            <person name="Sanders I.R."/>
            <person name="Henrissat B."/>
            <person name="Rensing S.A."/>
            <person name="Grigoriev I.V."/>
            <person name="Corradi N."/>
            <person name="Roux C."/>
            <person name="Martin F."/>
        </authorList>
    </citation>
    <scope>NUCLEOTIDE SEQUENCE [LARGE SCALE GENOMIC DNA]</scope>
    <source>
        <strain evidence="2 3">DAOM 197198</strain>
    </source>
</reference>
<dbReference type="SUPFAM" id="SSF56112">
    <property type="entry name" value="Protein kinase-like (PK-like)"/>
    <property type="match status" value="1"/>
</dbReference>
<dbReference type="GO" id="GO:0004672">
    <property type="term" value="F:protein kinase activity"/>
    <property type="evidence" value="ECO:0007669"/>
    <property type="project" value="InterPro"/>
</dbReference>
<dbReference type="GO" id="GO:0005737">
    <property type="term" value="C:cytoplasm"/>
    <property type="evidence" value="ECO:0007669"/>
    <property type="project" value="TreeGrafter"/>
</dbReference>
<dbReference type="InterPro" id="IPR050167">
    <property type="entry name" value="Ser_Thr_protein_kinase"/>
</dbReference>
<dbReference type="PANTHER" id="PTHR23257">
    <property type="entry name" value="SERINE-THREONINE PROTEIN KINASE"/>
    <property type="match status" value="1"/>
</dbReference>
<dbReference type="AlphaFoldDB" id="A0A2P4PG82"/>
<name>A0A2P4PG82_RHIID</name>
<dbReference type="InterPro" id="IPR000719">
    <property type="entry name" value="Prot_kinase_dom"/>
</dbReference>
<protein>
    <submittedName>
        <fullName evidence="2">Kinase-like domain-containing protein</fullName>
    </submittedName>
</protein>
<evidence type="ECO:0000313" key="2">
    <source>
        <dbReference type="EMBL" id="POG64385.1"/>
    </source>
</evidence>
<dbReference type="Proteomes" id="UP000018888">
    <property type="component" value="Unassembled WGS sequence"/>
</dbReference>
<dbReference type="EMBL" id="AUPC02000242">
    <property type="protein sequence ID" value="POG64385.1"/>
    <property type="molecule type" value="Genomic_DNA"/>
</dbReference>
<dbReference type="Gene3D" id="1.10.510.10">
    <property type="entry name" value="Transferase(Phosphotransferase) domain 1"/>
    <property type="match status" value="1"/>
</dbReference>